<dbReference type="GO" id="GO:0005737">
    <property type="term" value="C:cytoplasm"/>
    <property type="evidence" value="ECO:0007669"/>
    <property type="project" value="EnsemblFungi"/>
</dbReference>
<dbReference type="PROSITE" id="PS50297">
    <property type="entry name" value="ANK_REP_REGION"/>
    <property type="match status" value="2"/>
</dbReference>
<feature type="compositionally biased region" description="Low complexity" evidence="4">
    <location>
        <begin position="189"/>
        <end position="199"/>
    </location>
</feature>
<feature type="repeat" description="ANK" evidence="3">
    <location>
        <begin position="104"/>
        <end position="143"/>
    </location>
</feature>
<keyword evidence="1" id="KW-0677">Repeat</keyword>
<reference evidence="5 6" key="1">
    <citation type="submission" date="2016-02" db="EMBL/GenBank/DDBJ databases">
        <title>Complete genome sequence and transcriptome regulation of the pentose utilising yeast Sugiyamaella lignohabitans.</title>
        <authorList>
            <person name="Bellasio M."/>
            <person name="Peymann A."/>
            <person name="Valli M."/>
            <person name="Sipitzky M."/>
            <person name="Graf A."/>
            <person name="Sauer M."/>
            <person name="Marx H."/>
            <person name="Mattanovich D."/>
        </authorList>
    </citation>
    <scope>NUCLEOTIDE SEQUENCE [LARGE SCALE GENOMIC DNA]</scope>
    <source>
        <strain evidence="5 6">CBS 10342</strain>
    </source>
</reference>
<dbReference type="AlphaFoldDB" id="A0A167DZF2"/>
<evidence type="ECO:0000256" key="2">
    <source>
        <dbReference type="ARBA" id="ARBA00023043"/>
    </source>
</evidence>
<dbReference type="GeneID" id="30033603"/>
<gene>
    <name evidence="5" type="ORF">AWJ20_1765</name>
</gene>
<keyword evidence="2 3" id="KW-0040">ANK repeat</keyword>
<dbReference type="Gene3D" id="1.25.40.20">
    <property type="entry name" value="Ankyrin repeat-containing domain"/>
    <property type="match status" value="1"/>
</dbReference>
<dbReference type="SMART" id="SM00248">
    <property type="entry name" value="ANK"/>
    <property type="match status" value="2"/>
</dbReference>
<dbReference type="InterPro" id="IPR036770">
    <property type="entry name" value="Ankyrin_rpt-contain_sf"/>
</dbReference>
<dbReference type="PRINTS" id="PR01415">
    <property type="entry name" value="ANKYRIN"/>
</dbReference>
<dbReference type="EMBL" id="CP014501">
    <property type="protein sequence ID" value="ANB13472.1"/>
    <property type="molecule type" value="Genomic_DNA"/>
</dbReference>
<proteinExistence type="predicted"/>
<sequence>MTAPITPRDTPDVIGGATLAEQIIEAARRNNVELLDEVLSDATQGIPEGDEKHRVESIAKLINEARDPLGNTALHITARNGHYEVMDQILDQEGVEVDPVNLLEGDTPLHCAVRYANAGEPEHGTFIVEELVEAGADPRIKNKHQQKAVELISVPNEKLEEILAGAEFALVYGPKPGEQTQAEDPTPNESEGSSSESEN</sequence>
<dbReference type="PANTHER" id="PTHR24180:SF53">
    <property type="entry name" value="ANKYRIN REPEAT-CONTAINING PROTEIN C105.02C"/>
    <property type="match status" value="1"/>
</dbReference>
<evidence type="ECO:0000313" key="6">
    <source>
        <dbReference type="Proteomes" id="UP000189580"/>
    </source>
</evidence>
<dbReference type="RefSeq" id="XP_018735949.1">
    <property type="nucleotide sequence ID" value="XM_018878669.1"/>
</dbReference>
<feature type="repeat" description="ANK" evidence="3">
    <location>
        <begin position="69"/>
        <end position="102"/>
    </location>
</feature>
<dbReference type="OrthoDB" id="9995210at2759"/>
<dbReference type="PROSITE" id="PS50088">
    <property type="entry name" value="ANK_REPEAT"/>
    <property type="match status" value="2"/>
</dbReference>
<dbReference type="InterPro" id="IPR051637">
    <property type="entry name" value="Ank_repeat_dom-contain_49"/>
</dbReference>
<dbReference type="SUPFAM" id="SSF48403">
    <property type="entry name" value="Ankyrin repeat"/>
    <property type="match status" value="1"/>
</dbReference>
<dbReference type="PANTHER" id="PTHR24180">
    <property type="entry name" value="CYCLIN-DEPENDENT KINASE INHIBITOR 2C-RELATED"/>
    <property type="match status" value="1"/>
</dbReference>
<dbReference type="Pfam" id="PF12796">
    <property type="entry name" value="Ank_2"/>
    <property type="match status" value="1"/>
</dbReference>
<evidence type="ECO:0000256" key="4">
    <source>
        <dbReference type="SAM" id="MobiDB-lite"/>
    </source>
</evidence>
<dbReference type="KEGG" id="slb:AWJ20_1765"/>
<evidence type="ECO:0000313" key="5">
    <source>
        <dbReference type="EMBL" id="ANB13472.1"/>
    </source>
</evidence>
<feature type="region of interest" description="Disordered" evidence="4">
    <location>
        <begin position="173"/>
        <end position="199"/>
    </location>
</feature>
<evidence type="ECO:0000256" key="1">
    <source>
        <dbReference type="ARBA" id="ARBA00022737"/>
    </source>
</evidence>
<organism evidence="5 6">
    <name type="scientific">Sugiyamaella lignohabitans</name>
    <dbReference type="NCBI Taxonomy" id="796027"/>
    <lineage>
        <taxon>Eukaryota</taxon>
        <taxon>Fungi</taxon>
        <taxon>Dikarya</taxon>
        <taxon>Ascomycota</taxon>
        <taxon>Saccharomycotina</taxon>
        <taxon>Dipodascomycetes</taxon>
        <taxon>Dipodascales</taxon>
        <taxon>Trichomonascaceae</taxon>
        <taxon>Sugiyamaella</taxon>
    </lineage>
</organism>
<accession>A0A167DZF2</accession>
<keyword evidence="6" id="KW-1185">Reference proteome</keyword>
<name>A0A167DZF2_9ASCO</name>
<evidence type="ECO:0000256" key="3">
    <source>
        <dbReference type="PROSITE-ProRule" id="PRU00023"/>
    </source>
</evidence>
<dbReference type="Proteomes" id="UP000189580">
    <property type="component" value="Chromosome a"/>
</dbReference>
<dbReference type="InterPro" id="IPR002110">
    <property type="entry name" value="Ankyrin_rpt"/>
</dbReference>
<protein>
    <submittedName>
        <fullName evidence="5">Uncharacterized protein</fullName>
    </submittedName>
</protein>